<organism evidence="1 2">
    <name type="scientific">Photobacterium rosenbergii</name>
    <dbReference type="NCBI Taxonomy" id="294936"/>
    <lineage>
        <taxon>Bacteria</taxon>
        <taxon>Pseudomonadati</taxon>
        <taxon>Pseudomonadota</taxon>
        <taxon>Gammaproteobacteria</taxon>
        <taxon>Vibrionales</taxon>
        <taxon>Vibrionaceae</taxon>
        <taxon>Photobacterium</taxon>
    </lineage>
</organism>
<evidence type="ECO:0000313" key="1">
    <source>
        <dbReference type="EMBL" id="PSW14403.1"/>
    </source>
</evidence>
<reference evidence="1 2" key="1">
    <citation type="submission" date="2018-03" db="EMBL/GenBank/DDBJ databases">
        <title>Whole genome sequencing of Histamine producing bacteria.</title>
        <authorList>
            <person name="Butler K."/>
        </authorList>
    </citation>
    <scope>NUCLEOTIDE SEQUENCE [LARGE SCALE GENOMIC DNA]</scope>
    <source>
        <strain evidence="1 2">DSM 19138</strain>
    </source>
</reference>
<evidence type="ECO:0000313" key="2">
    <source>
        <dbReference type="Proteomes" id="UP000241346"/>
    </source>
</evidence>
<accession>A0A2T3NHF0</accession>
<sequence length="64" mass="7589">MYEFIEMAVPEGRPSEATHFNPRYRLCWEKLVEDSNNVQVYDHVHKSWGQPVYRPGGLLIQLQQ</sequence>
<name>A0A2T3NHF0_9GAMM</name>
<dbReference type="AlphaFoldDB" id="A0A2T3NHF0"/>
<protein>
    <submittedName>
        <fullName evidence="1">Uncharacterized protein</fullName>
    </submittedName>
</protein>
<gene>
    <name evidence="1" type="ORF">C9J01_08165</name>
</gene>
<comment type="caution">
    <text evidence="1">The sequence shown here is derived from an EMBL/GenBank/DDBJ whole genome shotgun (WGS) entry which is preliminary data.</text>
</comment>
<proteinExistence type="predicted"/>
<dbReference type="EMBL" id="PYMB01000002">
    <property type="protein sequence ID" value="PSW14403.1"/>
    <property type="molecule type" value="Genomic_DNA"/>
</dbReference>
<dbReference type="Proteomes" id="UP000241346">
    <property type="component" value="Unassembled WGS sequence"/>
</dbReference>